<reference evidence="1 2" key="1">
    <citation type="journal article" date="2011" name="Genome Biol. Evol.">
        <title>Comparative whole genome sequence analysis of the carcinogenic bacterial model pathogen Helicobacter felis.</title>
        <authorList>
            <person name="Arnold I.C."/>
            <person name="Zigova Z."/>
            <person name="Holden M."/>
            <person name="Lawley T.D."/>
            <person name="Rad R."/>
            <person name="Dougan G."/>
            <person name="Falkow S."/>
            <person name="Bentley S.D."/>
            <person name="Muller A."/>
        </authorList>
    </citation>
    <scope>NUCLEOTIDE SEQUENCE [LARGE SCALE GENOMIC DNA]</scope>
    <source>
        <strain evidence="2">ATCC 49179 / CCUG 28539 / NCTC 12436 / CS1</strain>
    </source>
</reference>
<evidence type="ECO:0000313" key="2">
    <source>
        <dbReference type="Proteomes" id="UP000007934"/>
    </source>
</evidence>
<dbReference type="KEGG" id="hfe:HFELIS_16060"/>
<gene>
    <name evidence="1" type="ordered locus">Hfelis_16060</name>
</gene>
<protein>
    <submittedName>
        <fullName evidence="1">Uncharacterized protein</fullName>
    </submittedName>
</protein>
<organism evidence="1 2">
    <name type="scientific">Helicobacter felis (strain ATCC 49179 / CCUG 28539 / NCTC 12436 / CS1)</name>
    <dbReference type="NCBI Taxonomy" id="936155"/>
    <lineage>
        <taxon>Bacteria</taxon>
        <taxon>Pseudomonadati</taxon>
        <taxon>Campylobacterota</taxon>
        <taxon>Epsilonproteobacteria</taxon>
        <taxon>Campylobacterales</taxon>
        <taxon>Helicobacteraceae</taxon>
        <taxon>Helicobacter</taxon>
    </lineage>
</organism>
<dbReference type="EMBL" id="FQ670179">
    <property type="protein sequence ID" value="CBY83690.1"/>
    <property type="molecule type" value="Genomic_DNA"/>
</dbReference>
<keyword evidence="2" id="KW-1185">Reference proteome</keyword>
<name>E7ABD2_HELFC</name>
<sequence length="30" mass="3445">MSSDKMRKNRIRRKSKVSYAMFVIVGLVGS</sequence>
<dbReference type="HOGENOM" id="CLU_3403913_0_0_7"/>
<dbReference type="AlphaFoldDB" id="E7ABD2"/>
<dbReference type="Proteomes" id="UP000007934">
    <property type="component" value="Chromosome"/>
</dbReference>
<proteinExistence type="predicted"/>
<evidence type="ECO:0000313" key="1">
    <source>
        <dbReference type="EMBL" id="CBY83690.1"/>
    </source>
</evidence>
<accession>E7ABD2</accession>